<accession>A0A0U0U5U7</accession>
<dbReference type="Proteomes" id="UP000038802">
    <property type="component" value="Unassembled WGS sequence"/>
</dbReference>
<dbReference type="EMBL" id="CSAE01000133">
    <property type="protein sequence ID" value="COV51529.1"/>
    <property type="molecule type" value="Genomic_DNA"/>
</dbReference>
<reference evidence="3 4" key="1">
    <citation type="submission" date="2015-03" db="EMBL/GenBank/DDBJ databases">
        <authorList>
            <consortium name="Pathogen Informatics"/>
        </authorList>
    </citation>
    <scope>NUCLEOTIDE SEQUENCE [LARGE SCALE GENOMIC DNA]</scope>
    <source>
        <strain evidence="3">K00500041</strain>
        <strain evidence="4">N09902308</strain>
    </source>
</reference>
<reference evidence="2" key="3">
    <citation type="submission" date="2015-03" db="EMBL/GenBank/DDBJ databases">
        <authorList>
            <consortium name="Pathogen Informatics"/>
            <person name="Murphy D."/>
        </authorList>
    </citation>
    <scope>NUCLEOTIDE SEQUENCE</scope>
    <source>
        <strain evidence="2">N09902308</strain>
    </source>
</reference>
<proteinExistence type="predicted"/>
<dbReference type="Proteomes" id="UP000039021">
    <property type="component" value="Unassembled WGS sequence"/>
</dbReference>
<evidence type="ECO:0000313" key="3">
    <source>
        <dbReference type="Proteomes" id="UP000038802"/>
    </source>
</evidence>
<sequence length="204" mass="20944">MIRVPDMPRGCPTAIAPPLTLTIWGFSPSSRIEANATAANASLISTTSSWSTEMPSRSSALLIALAGCDCSVESGPATTPWAPISASQVSPSSWAFSWFMTTTAAAPSEICDADPAVMVPSPRNAGFRPASAAAVVLARIPSSSVNCSGSPVRCGMFTGITSSANTPSFHAAAAFWWDAAAYSSCSERVNMSTSLRCSVSAPIG</sequence>
<name>A0A0U0U5U7_MYCTX</name>
<reference evidence="1" key="2">
    <citation type="submission" date="2015-03" db="EMBL/GenBank/DDBJ databases">
        <authorList>
            <person name="Murphy D."/>
        </authorList>
    </citation>
    <scope>NUCLEOTIDE SEQUENCE [LARGE SCALE GENOMIC DNA]</scope>
    <source>
        <strain evidence="1">K00500041</strain>
    </source>
</reference>
<dbReference type="AlphaFoldDB" id="A0A0U0U5U7"/>
<evidence type="ECO:0000313" key="1">
    <source>
        <dbReference type="EMBL" id="COV51529.1"/>
    </source>
</evidence>
<organism evidence="1 3">
    <name type="scientific">Mycobacterium tuberculosis</name>
    <dbReference type="NCBI Taxonomy" id="1773"/>
    <lineage>
        <taxon>Bacteria</taxon>
        <taxon>Bacillati</taxon>
        <taxon>Actinomycetota</taxon>
        <taxon>Actinomycetes</taxon>
        <taxon>Mycobacteriales</taxon>
        <taxon>Mycobacteriaceae</taxon>
        <taxon>Mycobacterium</taxon>
        <taxon>Mycobacterium tuberculosis complex</taxon>
    </lineage>
</organism>
<evidence type="ECO:0000313" key="2">
    <source>
        <dbReference type="EMBL" id="COY47283.1"/>
    </source>
</evidence>
<evidence type="ECO:0000313" key="4">
    <source>
        <dbReference type="Proteomes" id="UP000039021"/>
    </source>
</evidence>
<gene>
    <name evidence="1" type="ORF">ERS007703_01547</name>
    <name evidence="2" type="ORF">ERS007739_02662</name>
</gene>
<dbReference type="EMBL" id="CSBK01001249">
    <property type="protein sequence ID" value="COY47283.1"/>
    <property type="molecule type" value="Genomic_DNA"/>
</dbReference>
<protein>
    <submittedName>
        <fullName evidence="1">Uncharacterized protein</fullName>
    </submittedName>
</protein>